<evidence type="ECO:0000313" key="1">
    <source>
        <dbReference type="EMBL" id="OFV68244.1"/>
    </source>
</evidence>
<dbReference type="STRING" id="1838285.SCAL_000884"/>
<reference evidence="1" key="1">
    <citation type="submission" date="2016-05" db="EMBL/GenBank/DDBJ databases">
        <title>Microbial consortia oxidize butane by reversing methanogenesis.</title>
        <authorList>
            <person name="Laso-Perez R."/>
            <person name="Richter M."/>
            <person name="Wegener G."/>
            <person name="Musat F."/>
        </authorList>
    </citation>
    <scope>NUCLEOTIDE SEQUENCE [LARGE SCALE GENOMIC DNA]</scope>
    <source>
        <strain evidence="1">BOX2</strain>
    </source>
</reference>
<gene>
    <name evidence="1" type="ORF">SCAL_000884</name>
</gene>
<dbReference type="Gene3D" id="2.20.28.10">
    <property type="match status" value="1"/>
</dbReference>
<dbReference type="AlphaFoldDB" id="A0A1F2PB25"/>
<protein>
    <submittedName>
        <fullName evidence="1">Zn-ribbon containing protein</fullName>
    </submittedName>
</protein>
<dbReference type="EMBL" id="LYOS01000002">
    <property type="protein sequence ID" value="OFV68244.1"/>
    <property type="molecule type" value="Genomic_DNA"/>
</dbReference>
<dbReference type="InterPro" id="IPR018645">
    <property type="entry name" value="OapC-like"/>
</dbReference>
<organism evidence="1 2">
    <name type="scientific">Candidatus Syntropharchaeum caldarium</name>
    <dbReference type="NCBI Taxonomy" id="1838285"/>
    <lineage>
        <taxon>Archaea</taxon>
        <taxon>Methanobacteriati</taxon>
        <taxon>Methanobacteriota</taxon>
        <taxon>Stenosarchaea group</taxon>
        <taxon>Methanomicrobia</taxon>
        <taxon>Methanosarcinales</taxon>
        <taxon>ANME-2 cluster</taxon>
        <taxon>Candidatus Syntropharchaeum</taxon>
    </lineage>
</organism>
<proteinExistence type="predicted"/>
<sequence>MGHKCIGCGRVFEKNDDAILAGCPDCGSNRFLFIREGERPPEREERHEADIDLIEKKCAPEDIEEIIDKIEDGTIEHDSRLESVRIIEPGSYEVNIEALLERDELIVALKGDGSYVIHLSSMFSRLKGGKKEK</sequence>
<evidence type="ECO:0000313" key="2">
    <source>
        <dbReference type="Proteomes" id="UP000186940"/>
    </source>
</evidence>
<comment type="caution">
    <text evidence="1">The sequence shown here is derived from an EMBL/GenBank/DDBJ whole genome shotgun (WGS) entry which is preliminary data.</text>
</comment>
<accession>A0A1F2PB25</accession>
<name>A0A1F2PB25_9EURY</name>
<dbReference type="Proteomes" id="UP000186940">
    <property type="component" value="Unassembled WGS sequence"/>
</dbReference>
<keyword evidence="2" id="KW-1185">Reference proteome</keyword>
<dbReference type="Pfam" id="PF09845">
    <property type="entry name" value="OapC"/>
    <property type="match status" value="1"/>
</dbReference>